<accession>A0AAV4RZD4</accession>
<keyword evidence="3" id="KW-1185">Reference proteome</keyword>
<reference evidence="2 3" key="1">
    <citation type="submission" date="2021-06" db="EMBL/GenBank/DDBJ databases">
        <title>Caerostris extrusa draft genome.</title>
        <authorList>
            <person name="Kono N."/>
            <person name="Arakawa K."/>
        </authorList>
    </citation>
    <scope>NUCLEOTIDE SEQUENCE [LARGE SCALE GENOMIC DNA]</scope>
</reference>
<comment type="caution">
    <text evidence="2">The sequence shown here is derived from an EMBL/GenBank/DDBJ whole genome shotgun (WGS) entry which is preliminary data.</text>
</comment>
<evidence type="ECO:0000313" key="3">
    <source>
        <dbReference type="Proteomes" id="UP001054945"/>
    </source>
</evidence>
<proteinExistence type="predicted"/>
<dbReference type="EMBL" id="BPLR01008688">
    <property type="protein sequence ID" value="GIY26474.1"/>
    <property type="molecule type" value="Genomic_DNA"/>
</dbReference>
<gene>
    <name evidence="2" type="ORF">CEXT_484211</name>
</gene>
<organism evidence="2 3">
    <name type="scientific">Caerostris extrusa</name>
    <name type="common">Bark spider</name>
    <name type="synonym">Caerostris bankana</name>
    <dbReference type="NCBI Taxonomy" id="172846"/>
    <lineage>
        <taxon>Eukaryota</taxon>
        <taxon>Metazoa</taxon>
        <taxon>Ecdysozoa</taxon>
        <taxon>Arthropoda</taxon>
        <taxon>Chelicerata</taxon>
        <taxon>Arachnida</taxon>
        <taxon>Araneae</taxon>
        <taxon>Araneomorphae</taxon>
        <taxon>Entelegynae</taxon>
        <taxon>Araneoidea</taxon>
        <taxon>Araneidae</taxon>
        <taxon>Caerostris</taxon>
    </lineage>
</organism>
<name>A0AAV4RZD4_CAEEX</name>
<sequence>MKLSRSSFESSEHSITNHGTVRLFSKPCQRKPDLEIHMNREKSGDEKTNRRRKAAVLVILLPASHVEILIKSRESIMALSLVFNYVRNLLCN</sequence>
<dbReference type="Proteomes" id="UP001054945">
    <property type="component" value="Unassembled WGS sequence"/>
</dbReference>
<feature type="region of interest" description="Disordered" evidence="1">
    <location>
        <begin position="1"/>
        <end position="26"/>
    </location>
</feature>
<evidence type="ECO:0000313" key="2">
    <source>
        <dbReference type="EMBL" id="GIY26474.1"/>
    </source>
</evidence>
<evidence type="ECO:0000256" key="1">
    <source>
        <dbReference type="SAM" id="MobiDB-lite"/>
    </source>
</evidence>
<dbReference type="AlphaFoldDB" id="A0AAV4RZD4"/>
<protein>
    <submittedName>
        <fullName evidence="2">Uncharacterized protein</fullName>
    </submittedName>
</protein>